<accession>A0A0F7L8K0</accession>
<dbReference type="EMBL" id="KR029591">
    <property type="protein sequence ID" value="AKH47326.1"/>
    <property type="molecule type" value="Genomic_DNA"/>
</dbReference>
<name>A0A0F7L8K0_9VIRU</name>
<feature type="compositionally biased region" description="Basic residues" evidence="1">
    <location>
        <begin position="55"/>
        <end position="65"/>
    </location>
</feature>
<feature type="region of interest" description="Disordered" evidence="1">
    <location>
        <begin position="38"/>
        <end position="65"/>
    </location>
</feature>
<evidence type="ECO:0000256" key="1">
    <source>
        <dbReference type="SAM" id="MobiDB-lite"/>
    </source>
</evidence>
<reference evidence="2" key="2">
    <citation type="submission" date="2015-03" db="EMBL/GenBank/DDBJ databases">
        <authorList>
            <person name="Chow C.-E.T."/>
            <person name="Winget D.M."/>
            <person name="White R.A.III."/>
            <person name="Hallam S.J."/>
            <person name="Suttle C.A."/>
        </authorList>
    </citation>
    <scope>NUCLEOTIDE SEQUENCE</scope>
    <source>
        <strain evidence="2">H4084949</strain>
    </source>
</reference>
<proteinExistence type="predicted"/>
<evidence type="ECO:0000313" key="2">
    <source>
        <dbReference type="EMBL" id="AKH47326.1"/>
    </source>
</evidence>
<protein>
    <submittedName>
        <fullName evidence="2">Uncharacterized protein</fullName>
    </submittedName>
</protein>
<reference evidence="2" key="1">
    <citation type="journal article" date="2015" name="Front. Microbiol.">
        <title>Combining genomic sequencing methods to explore viral diversity and reveal potential virus-host interactions.</title>
        <authorList>
            <person name="Chow C.E."/>
            <person name="Winget D.M."/>
            <person name="White R.A.III."/>
            <person name="Hallam S.J."/>
            <person name="Suttle C.A."/>
        </authorList>
    </citation>
    <scope>NUCLEOTIDE SEQUENCE</scope>
    <source>
        <strain evidence="2">H4084949</strain>
    </source>
</reference>
<sequence length="65" mass="7188">MPRLPRGKDGSMRLRAAARGVWPSGIHWTEGEERVLPAGYPTPEDLPDFLEPVKAKKPAPKKAVK</sequence>
<organism evidence="2">
    <name type="scientific">uncultured marine virus</name>
    <dbReference type="NCBI Taxonomy" id="186617"/>
    <lineage>
        <taxon>Viruses</taxon>
        <taxon>environmental samples</taxon>
    </lineage>
</organism>